<keyword evidence="3" id="KW-1185">Reference proteome</keyword>
<feature type="domain" description="KIB1-4 beta-propeller" evidence="1">
    <location>
        <begin position="14"/>
        <end position="128"/>
    </location>
</feature>
<dbReference type="SUPFAM" id="SSF82171">
    <property type="entry name" value="DPP6 N-terminal domain-like"/>
    <property type="match status" value="1"/>
</dbReference>
<dbReference type="Pfam" id="PF03478">
    <property type="entry name" value="Beta-prop_KIB1-4"/>
    <property type="match status" value="2"/>
</dbReference>
<dbReference type="PANTHER" id="PTHR44586">
    <property type="entry name" value="F-BOX DOMAIN CONTAINING PROTEIN, EXPRESSED"/>
    <property type="match status" value="1"/>
</dbReference>
<evidence type="ECO:0000259" key="1">
    <source>
        <dbReference type="Pfam" id="PF03478"/>
    </source>
</evidence>
<evidence type="ECO:0000313" key="3">
    <source>
        <dbReference type="Proteomes" id="UP000324897"/>
    </source>
</evidence>
<proteinExistence type="predicted"/>
<dbReference type="Proteomes" id="UP000324897">
    <property type="component" value="Unassembled WGS sequence"/>
</dbReference>
<dbReference type="Gramene" id="TVU03089">
    <property type="protein sequence ID" value="TVU03089"/>
    <property type="gene ID" value="EJB05_51417"/>
</dbReference>
<sequence>MRSDFPDIYTPRELRRYLYHRVHLSCECVVLLLHKPHGEMSFARVGDDSWTLVTQSETVPWNCCYRSAAFNSKDGLFYVLSSDCSIYAFDLNGPSPVARKKIIERAAQWEDLASYIVFAPWGDILHVWSSDLQEHALFLGFNSSLLISTKDFPRLKPNCAYMTDDAWEQISINMYGSRDVGIWDFQTETLECLGDVHSTPSRLDWPPPIWITPSLT</sequence>
<feature type="non-terminal residue" evidence="2">
    <location>
        <position position="1"/>
    </location>
</feature>
<dbReference type="OrthoDB" id="587621at2759"/>
<accession>A0A5J9SVU5</accession>
<dbReference type="AlphaFoldDB" id="A0A5J9SVU5"/>
<organism evidence="2 3">
    <name type="scientific">Eragrostis curvula</name>
    <name type="common">weeping love grass</name>
    <dbReference type="NCBI Taxonomy" id="38414"/>
    <lineage>
        <taxon>Eukaryota</taxon>
        <taxon>Viridiplantae</taxon>
        <taxon>Streptophyta</taxon>
        <taxon>Embryophyta</taxon>
        <taxon>Tracheophyta</taxon>
        <taxon>Spermatophyta</taxon>
        <taxon>Magnoliopsida</taxon>
        <taxon>Liliopsida</taxon>
        <taxon>Poales</taxon>
        <taxon>Poaceae</taxon>
        <taxon>PACMAD clade</taxon>
        <taxon>Chloridoideae</taxon>
        <taxon>Eragrostideae</taxon>
        <taxon>Eragrostidinae</taxon>
        <taxon>Eragrostis</taxon>
    </lineage>
</organism>
<gene>
    <name evidence="2" type="ORF">EJB05_51417</name>
</gene>
<name>A0A5J9SVU5_9POAL</name>
<comment type="caution">
    <text evidence="2">The sequence shown here is derived from an EMBL/GenBank/DDBJ whole genome shotgun (WGS) entry which is preliminary data.</text>
</comment>
<dbReference type="InterPro" id="IPR005174">
    <property type="entry name" value="KIB1-4_b-propeller"/>
</dbReference>
<protein>
    <recommendedName>
        <fullName evidence="1">KIB1-4 beta-propeller domain-containing protein</fullName>
    </recommendedName>
</protein>
<dbReference type="PANTHER" id="PTHR44586:SF23">
    <property type="entry name" value="F-BOX DOMAIN-CONTAINING PROTEIN"/>
    <property type="match status" value="1"/>
</dbReference>
<reference evidence="2 3" key="1">
    <citation type="journal article" date="2019" name="Sci. Rep.">
        <title>A high-quality genome of Eragrostis curvula grass provides insights into Poaceae evolution and supports new strategies to enhance forage quality.</title>
        <authorList>
            <person name="Carballo J."/>
            <person name="Santos B.A.C.M."/>
            <person name="Zappacosta D."/>
            <person name="Garbus I."/>
            <person name="Selva J.P."/>
            <person name="Gallo C.A."/>
            <person name="Diaz A."/>
            <person name="Albertini E."/>
            <person name="Caccamo M."/>
            <person name="Echenique V."/>
        </authorList>
    </citation>
    <scope>NUCLEOTIDE SEQUENCE [LARGE SCALE GENOMIC DNA]</scope>
    <source>
        <strain evidence="3">cv. Victoria</strain>
        <tissue evidence="2">Leaf</tissue>
    </source>
</reference>
<evidence type="ECO:0000313" key="2">
    <source>
        <dbReference type="EMBL" id="TVU03089.1"/>
    </source>
</evidence>
<feature type="domain" description="KIB1-4 beta-propeller" evidence="1">
    <location>
        <begin position="130"/>
        <end position="184"/>
    </location>
</feature>
<dbReference type="EMBL" id="RWGY01000230">
    <property type="protein sequence ID" value="TVU03089.1"/>
    <property type="molecule type" value="Genomic_DNA"/>
</dbReference>